<dbReference type="KEGG" id="bkr:AAFP32_15625"/>
<dbReference type="RefSeq" id="WP_350269924.1">
    <property type="nucleotide sequence ID" value="NZ_CP158281.1"/>
</dbReference>
<sequence length="505" mass="53597">MIATRTVGGPQLRIDDRADSSGDELQRICGDIADLSAEGSLADFDLATLLTQVPAPLTAINLDACRVVYHHQTAVVLIELEATVLAVRAAALAYRQAERGISDAFGGLLDYFGYVTGRVIAISLPVLIPIALAVAAPIYLGMKFLDVTGLDDVVAKHFGIDLAQTKAAAKEAFVALVFENSDVSGAVIEHVLPGIVVGFMGLPPTVLATEGDHALWPHDSSSMTAWILGGANMFGLLLPSDVEVWRAKGITPADDEPPRDLEDLYGREADRHRGADSGQVRIEEITSPDGTTRYIVYVPATTDWSPDAGQNTTDLTTNVQAMAGNDTVMAEMVRQAIAEANIATDAEVMLVGYSQGGITAGSLAADPAFLADVNVTALVTVGAPISDFPVDEGIDVLSIEHEQDLVPDLDGNENPVEDHWSTITVDYDPEQLRRAPNLKGRTDAELDELFASAGAAHSSAAYSASIGLMLAAGHAGLNRFTAKNSGFFTGDLKETRDYQGKRKRT</sequence>
<protein>
    <recommendedName>
        <fullName evidence="3">Alpha/beta hydrolase</fullName>
    </recommendedName>
</protein>
<keyword evidence="1" id="KW-1133">Transmembrane helix</keyword>
<dbReference type="SUPFAM" id="SSF53474">
    <property type="entry name" value="alpha/beta-Hydrolases"/>
    <property type="match status" value="1"/>
</dbReference>
<proteinExistence type="predicted"/>
<dbReference type="Gene3D" id="3.40.50.1820">
    <property type="entry name" value="alpha/beta hydrolase"/>
    <property type="match status" value="1"/>
</dbReference>
<keyword evidence="1" id="KW-0812">Transmembrane</keyword>
<accession>A0AAU7UL24</accession>
<organism evidence="2">
    <name type="scientific">Brevibacterium koreense</name>
    <dbReference type="NCBI Taxonomy" id="3140787"/>
    <lineage>
        <taxon>Bacteria</taxon>
        <taxon>Bacillati</taxon>
        <taxon>Actinomycetota</taxon>
        <taxon>Actinomycetes</taxon>
        <taxon>Micrococcales</taxon>
        <taxon>Brevibacteriaceae</taxon>
        <taxon>Brevibacterium</taxon>
    </lineage>
</organism>
<dbReference type="InterPro" id="IPR029058">
    <property type="entry name" value="AB_hydrolase_fold"/>
</dbReference>
<keyword evidence="1" id="KW-0472">Membrane</keyword>
<evidence type="ECO:0000313" key="2">
    <source>
        <dbReference type="EMBL" id="XBV88974.1"/>
    </source>
</evidence>
<evidence type="ECO:0000256" key="1">
    <source>
        <dbReference type="SAM" id="Phobius"/>
    </source>
</evidence>
<name>A0AAU7UL24_9MICO</name>
<gene>
    <name evidence="2" type="ORF">AAFP32_15625</name>
</gene>
<reference evidence="2" key="1">
    <citation type="submission" date="2024-06" db="EMBL/GenBank/DDBJ databases">
        <title>Brevibacterium koreense sp. nov., isolated from jogae-jeotgal, a Korean fermented seafood.</title>
        <authorList>
            <person name="Whon T.W."/>
            <person name="Nam S."/>
            <person name="Kim Y."/>
        </authorList>
    </citation>
    <scope>NUCLEOTIDE SEQUENCE</scope>
    <source>
        <strain evidence="2">CBA3109</strain>
    </source>
</reference>
<dbReference type="EMBL" id="CP158281">
    <property type="protein sequence ID" value="XBV88974.1"/>
    <property type="molecule type" value="Genomic_DNA"/>
</dbReference>
<evidence type="ECO:0008006" key="3">
    <source>
        <dbReference type="Google" id="ProtNLM"/>
    </source>
</evidence>
<dbReference type="AlphaFoldDB" id="A0AAU7UL24"/>
<feature type="transmembrane region" description="Helical" evidence="1">
    <location>
        <begin position="119"/>
        <end position="140"/>
    </location>
</feature>